<evidence type="ECO:0000313" key="2">
    <source>
        <dbReference type="Proteomes" id="UP000324222"/>
    </source>
</evidence>
<reference evidence="1 2" key="1">
    <citation type="submission" date="2019-05" db="EMBL/GenBank/DDBJ databases">
        <title>Another draft genome of Portunus trituberculatus and its Hox gene families provides insights of decapod evolution.</title>
        <authorList>
            <person name="Jeong J.-H."/>
            <person name="Song I."/>
            <person name="Kim S."/>
            <person name="Choi T."/>
            <person name="Kim D."/>
            <person name="Ryu S."/>
            <person name="Kim W."/>
        </authorList>
    </citation>
    <scope>NUCLEOTIDE SEQUENCE [LARGE SCALE GENOMIC DNA]</scope>
    <source>
        <tissue evidence="1">Muscle</tissue>
    </source>
</reference>
<comment type="caution">
    <text evidence="1">The sequence shown here is derived from an EMBL/GenBank/DDBJ whole genome shotgun (WGS) entry which is preliminary data.</text>
</comment>
<dbReference type="Proteomes" id="UP000324222">
    <property type="component" value="Unassembled WGS sequence"/>
</dbReference>
<keyword evidence="2" id="KW-1185">Reference proteome</keyword>
<organism evidence="1 2">
    <name type="scientific">Portunus trituberculatus</name>
    <name type="common">Swimming crab</name>
    <name type="synonym">Neptunus trituberculatus</name>
    <dbReference type="NCBI Taxonomy" id="210409"/>
    <lineage>
        <taxon>Eukaryota</taxon>
        <taxon>Metazoa</taxon>
        <taxon>Ecdysozoa</taxon>
        <taxon>Arthropoda</taxon>
        <taxon>Crustacea</taxon>
        <taxon>Multicrustacea</taxon>
        <taxon>Malacostraca</taxon>
        <taxon>Eumalacostraca</taxon>
        <taxon>Eucarida</taxon>
        <taxon>Decapoda</taxon>
        <taxon>Pleocyemata</taxon>
        <taxon>Brachyura</taxon>
        <taxon>Eubrachyura</taxon>
        <taxon>Portunoidea</taxon>
        <taxon>Portunidae</taxon>
        <taxon>Portuninae</taxon>
        <taxon>Portunus</taxon>
    </lineage>
</organism>
<accession>A0A5B7IRN2</accession>
<gene>
    <name evidence="1" type="ORF">E2C01_077570</name>
</gene>
<evidence type="ECO:0000313" key="1">
    <source>
        <dbReference type="EMBL" id="MPC82884.1"/>
    </source>
</evidence>
<dbReference type="AlphaFoldDB" id="A0A5B7IRN2"/>
<protein>
    <submittedName>
        <fullName evidence="1">Uncharacterized protein</fullName>
    </submittedName>
</protein>
<proteinExistence type="predicted"/>
<name>A0A5B7IRN2_PORTR</name>
<sequence length="124" mass="13340">MGSLPELGVRAAGLAGHGYLLQVFRGPGRRDPWRQDVLMVPCVPRADLRQESVMTPLTQTLINVSPVKHVVVFPFSTSETPKPKQHSPSSPDALVLYSLTLPGPTPSLPPSFPPSCTPSHLPSL</sequence>
<dbReference type="EMBL" id="VSRR010060991">
    <property type="protein sequence ID" value="MPC82884.1"/>
    <property type="molecule type" value="Genomic_DNA"/>
</dbReference>